<name>A0A431UTD4_9BACI</name>
<dbReference type="OrthoDB" id="2987623at2"/>
<dbReference type="RefSeq" id="WP_126294512.1">
    <property type="nucleotide sequence ID" value="NZ_RXNR01000027.1"/>
</dbReference>
<accession>A0A431UTD4</accession>
<gene>
    <name evidence="2" type="ORF">EKG35_11040</name>
</gene>
<proteinExistence type="predicted"/>
<organism evidence="2 3">
    <name type="scientific">Lysinibacillus telephonicus</name>
    <dbReference type="NCBI Taxonomy" id="1714840"/>
    <lineage>
        <taxon>Bacteria</taxon>
        <taxon>Bacillati</taxon>
        <taxon>Bacillota</taxon>
        <taxon>Bacilli</taxon>
        <taxon>Bacillales</taxon>
        <taxon>Bacillaceae</taxon>
        <taxon>Lysinibacillus</taxon>
    </lineage>
</organism>
<keyword evidence="1" id="KW-1133">Transmembrane helix</keyword>
<evidence type="ECO:0000313" key="2">
    <source>
        <dbReference type="EMBL" id="RTQ92815.1"/>
    </source>
</evidence>
<reference evidence="2 3" key="1">
    <citation type="submission" date="2018-12" db="EMBL/GenBank/DDBJ databases">
        <authorList>
            <person name="Yu L."/>
        </authorList>
    </citation>
    <scope>NUCLEOTIDE SEQUENCE [LARGE SCALE GENOMIC DNA]</scope>
    <source>
        <strain evidence="2 3">S5H2222</strain>
    </source>
</reference>
<dbReference type="AlphaFoldDB" id="A0A431UTD4"/>
<feature type="transmembrane region" description="Helical" evidence="1">
    <location>
        <begin position="29"/>
        <end position="50"/>
    </location>
</feature>
<dbReference type="Proteomes" id="UP000276349">
    <property type="component" value="Unassembled WGS sequence"/>
</dbReference>
<keyword evidence="3" id="KW-1185">Reference proteome</keyword>
<dbReference type="EMBL" id="RXNR01000027">
    <property type="protein sequence ID" value="RTQ92815.1"/>
    <property type="molecule type" value="Genomic_DNA"/>
</dbReference>
<evidence type="ECO:0000313" key="3">
    <source>
        <dbReference type="Proteomes" id="UP000276349"/>
    </source>
</evidence>
<protein>
    <submittedName>
        <fullName evidence="2">Uncharacterized protein</fullName>
    </submittedName>
</protein>
<sequence length="66" mass="7758">MTQLERVNPYFSVWLHPKRTTRYILQNKSFFFTMIIISVGFIGILLSLLVDSELYPTLPIWGIILL</sequence>
<comment type="caution">
    <text evidence="2">The sequence shown here is derived from an EMBL/GenBank/DDBJ whole genome shotgun (WGS) entry which is preliminary data.</text>
</comment>
<keyword evidence="1" id="KW-0812">Transmembrane</keyword>
<keyword evidence="1" id="KW-0472">Membrane</keyword>
<evidence type="ECO:0000256" key="1">
    <source>
        <dbReference type="SAM" id="Phobius"/>
    </source>
</evidence>